<comment type="similarity">
    <text evidence="1 4">Belongs to the thiolase-like superfamily. Thiolase family.</text>
</comment>
<dbReference type="Proteomes" id="UP000259173">
    <property type="component" value="Unassembled WGS sequence"/>
</dbReference>
<dbReference type="PANTHER" id="PTHR43365:SF1">
    <property type="entry name" value="ACETYL-COA C-ACYLTRANSFERASE"/>
    <property type="match status" value="1"/>
</dbReference>
<dbReference type="PROSITE" id="PS00737">
    <property type="entry name" value="THIOLASE_2"/>
    <property type="match status" value="1"/>
</dbReference>
<dbReference type="NCBIfam" id="TIGR01930">
    <property type="entry name" value="AcCoA-C-Actrans"/>
    <property type="match status" value="1"/>
</dbReference>
<dbReference type="InterPro" id="IPR002155">
    <property type="entry name" value="Thiolase"/>
</dbReference>
<feature type="domain" description="Thiolase N-terminal" evidence="5">
    <location>
        <begin position="17"/>
        <end position="242"/>
    </location>
</feature>
<dbReference type="InterPro" id="IPR020613">
    <property type="entry name" value="Thiolase_CS"/>
</dbReference>
<protein>
    <submittedName>
        <fullName evidence="7">Acetyl-CoA C-acyltransferase</fullName>
    </submittedName>
</protein>
<evidence type="ECO:0000256" key="4">
    <source>
        <dbReference type="RuleBase" id="RU003557"/>
    </source>
</evidence>
<dbReference type="GeneID" id="92501120"/>
<dbReference type="Pfam" id="PF00108">
    <property type="entry name" value="Thiolase_N"/>
    <property type="match status" value="1"/>
</dbReference>
<proteinExistence type="inferred from homology"/>
<dbReference type="InterPro" id="IPR020617">
    <property type="entry name" value="Thiolase_C"/>
</dbReference>
<evidence type="ECO:0000256" key="3">
    <source>
        <dbReference type="ARBA" id="ARBA00023315"/>
    </source>
</evidence>
<evidence type="ECO:0000256" key="2">
    <source>
        <dbReference type="ARBA" id="ARBA00022679"/>
    </source>
</evidence>
<dbReference type="Gene3D" id="3.40.47.10">
    <property type="match status" value="2"/>
</dbReference>
<dbReference type="AlphaFoldDB" id="A0A3B9KX81"/>
<dbReference type="PANTHER" id="PTHR43365">
    <property type="entry name" value="BLR7806 PROTEIN"/>
    <property type="match status" value="1"/>
</dbReference>
<organism evidence="7 8">
    <name type="scientific">Hyphomonas atlantica</name>
    <dbReference type="NCBI Taxonomy" id="1280948"/>
    <lineage>
        <taxon>Bacteria</taxon>
        <taxon>Pseudomonadati</taxon>
        <taxon>Pseudomonadota</taxon>
        <taxon>Alphaproteobacteria</taxon>
        <taxon>Hyphomonadales</taxon>
        <taxon>Hyphomonadaceae</taxon>
        <taxon>Hyphomonas</taxon>
    </lineage>
</organism>
<accession>A0A3B9KX81</accession>
<comment type="caution">
    <text evidence="7">The sequence shown here is derived from an EMBL/GenBank/DDBJ whole genome shotgun (WGS) entry which is preliminary data.</text>
</comment>
<evidence type="ECO:0000259" key="5">
    <source>
        <dbReference type="Pfam" id="PF00108"/>
    </source>
</evidence>
<dbReference type="GO" id="GO:0003988">
    <property type="term" value="F:acetyl-CoA C-acyltransferase activity"/>
    <property type="evidence" value="ECO:0007669"/>
    <property type="project" value="UniProtKB-ARBA"/>
</dbReference>
<evidence type="ECO:0000256" key="1">
    <source>
        <dbReference type="ARBA" id="ARBA00010982"/>
    </source>
</evidence>
<dbReference type="EMBL" id="DMBR01000053">
    <property type="protein sequence ID" value="HAE93268.1"/>
    <property type="molecule type" value="Genomic_DNA"/>
</dbReference>
<dbReference type="RefSeq" id="WP_081806146.1">
    <property type="nucleotide sequence ID" value="NZ_CP051254.1"/>
</dbReference>
<sequence>MLRGGENFFPEGYMEDVYIFEALRTPRGRGRPDGGLHSVTPEALIAVLVDELVSRTSPDMRASVSRLVLGCVGQVGAQGGHIAHLAKAESGLLGNVVTRTVNNYCVSGLSAIGDTFLAARAGENGLMLAGGVEMLSKVPFLADNAPVYADAARSEALGWLAPILGAELLASQKGYSKRELDEVTLRSHNRAAAAWDSGRYNKSVVPVRGSNGEVLCARDEWINGELTMEHLEQRKPAFASLGRGLAQTMMLKQHPELSEISYVHSVANTPGLSDGAALALMGGTEAKQKSGLTPKARILSFAEVTCHPIDQFDAGPMAMEKALANAGLQLNDLDLIEYMEAFAAPPLAFEREYNPDMDKVNVNGGHLAMGHPMGATGAILTANLLHELVRRDDELGMVVALAGGGIGSALIIERV</sequence>
<dbReference type="PIRSF" id="PIRSF000429">
    <property type="entry name" value="Ac-CoA_Ac_transf"/>
    <property type="match status" value="1"/>
</dbReference>
<keyword evidence="3 4" id="KW-0012">Acyltransferase</keyword>
<dbReference type="InterPro" id="IPR016039">
    <property type="entry name" value="Thiolase-like"/>
</dbReference>
<evidence type="ECO:0000313" key="8">
    <source>
        <dbReference type="Proteomes" id="UP000259173"/>
    </source>
</evidence>
<evidence type="ECO:0000259" key="6">
    <source>
        <dbReference type="Pfam" id="PF02803"/>
    </source>
</evidence>
<dbReference type="InterPro" id="IPR020616">
    <property type="entry name" value="Thiolase_N"/>
</dbReference>
<dbReference type="CDD" id="cd00751">
    <property type="entry name" value="thiolase"/>
    <property type="match status" value="1"/>
</dbReference>
<evidence type="ECO:0000313" key="7">
    <source>
        <dbReference type="EMBL" id="HAE93268.1"/>
    </source>
</evidence>
<reference evidence="7 8" key="1">
    <citation type="journal article" date="2018" name="Nat. Biotechnol.">
        <title>A standardized bacterial taxonomy based on genome phylogeny substantially revises the tree of life.</title>
        <authorList>
            <person name="Parks D.H."/>
            <person name="Chuvochina M."/>
            <person name="Waite D.W."/>
            <person name="Rinke C."/>
            <person name="Skarshewski A."/>
            <person name="Chaumeil P.A."/>
            <person name="Hugenholtz P."/>
        </authorList>
    </citation>
    <scope>NUCLEOTIDE SEQUENCE [LARGE SCALE GENOMIC DNA]</scope>
    <source>
        <strain evidence="7">UBA8557</strain>
    </source>
</reference>
<dbReference type="Pfam" id="PF02803">
    <property type="entry name" value="Thiolase_C"/>
    <property type="match status" value="1"/>
</dbReference>
<gene>
    <name evidence="7" type="ORF">DCG65_01820</name>
</gene>
<keyword evidence="2 4" id="KW-0808">Transferase</keyword>
<feature type="domain" description="Thiolase C-terminal" evidence="6">
    <location>
        <begin position="292"/>
        <end position="414"/>
    </location>
</feature>
<name>A0A3B9KX81_9PROT</name>
<dbReference type="SUPFAM" id="SSF53901">
    <property type="entry name" value="Thiolase-like"/>
    <property type="match status" value="2"/>
</dbReference>